<evidence type="ECO:0000256" key="8">
    <source>
        <dbReference type="ARBA" id="ARBA00024402"/>
    </source>
</evidence>
<feature type="domain" description="Carrier" evidence="9">
    <location>
        <begin position="8"/>
        <end position="83"/>
    </location>
</feature>
<evidence type="ECO:0000256" key="2">
    <source>
        <dbReference type="ARBA" id="ARBA00022516"/>
    </source>
</evidence>
<name>A0ABX0Q6N8_9GAMM</name>
<protein>
    <recommendedName>
        <fullName evidence="8">Acyl carrier protein AcpXL</fullName>
    </recommendedName>
</protein>
<dbReference type="EMBL" id="JAAQQR010000003">
    <property type="protein sequence ID" value="NID04858.1"/>
    <property type="molecule type" value="Genomic_DNA"/>
</dbReference>
<evidence type="ECO:0000256" key="6">
    <source>
        <dbReference type="ARBA" id="ARBA00023160"/>
    </source>
</evidence>
<proteinExistence type="predicted"/>
<dbReference type="InterPro" id="IPR036736">
    <property type="entry name" value="ACP-like_sf"/>
</dbReference>
<dbReference type="Proteomes" id="UP001429601">
    <property type="component" value="Unassembled WGS sequence"/>
</dbReference>
<evidence type="ECO:0000256" key="1">
    <source>
        <dbReference type="ARBA" id="ARBA00022450"/>
    </source>
</evidence>
<keyword evidence="1" id="KW-0596">Phosphopantetheine</keyword>
<evidence type="ECO:0000256" key="3">
    <source>
        <dbReference type="ARBA" id="ARBA00022553"/>
    </source>
</evidence>
<evidence type="ECO:0000313" key="11">
    <source>
        <dbReference type="Proteomes" id="UP001429601"/>
    </source>
</evidence>
<organism evidence="10 11">
    <name type="scientific">Luteibacter jiangsuensis</name>
    <dbReference type="NCBI Taxonomy" id="637577"/>
    <lineage>
        <taxon>Bacteria</taxon>
        <taxon>Pseudomonadati</taxon>
        <taxon>Pseudomonadota</taxon>
        <taxon>Gammaproteobacteria</taxon>
        <taxon>Lysobacterales</taxon>
        <taxon>Rhodanobacteraceae</taxon>
        <taxon>Luteibacter</taxon>
    </lineage>
</organism>
<evidence type="ECO:0000256" key="4">
    <source>
        <dbReference type="ARBA" id="ARBA00022832"/>
    </source>
</evidence>
<dbReference type="InterPro" id="IPR003231">
    <property type="entry name" value="ACP"/>
</dbReference>
<evidence type="ECO:0000313" key="10">
    <source>
        <dbReference type="EMBL" id="NID04858.1"/>
    </source>
</evidence>
<keyword evidence="6" id="KW-0275">Fatty acid biosynthesis</keyword>
<keyword evidence="2" id="KW-0444">Lipid biosynthesis</keyword>
<keyword evidence="4" id="KW-0276">Fatty acid metabolism</keyword>
<evidence type="ECO:0000259" key="9">
    <source>
        <dbReference type="PROSITE" id="PS50075"/>
    </source>
</evidence>
<keyword evidence="3" id="KW-0597">Phosphoprotein</keyword>
<dbReference type="Pfam" id="PF00550">
    <property type="entry name" value="PP-binding"/>
    <property type="match status" value="1"/>
</dbReference>
<dbReference type="PANTHER" id="PTHR20863:SF76">
    <property type="entry name" value="CARRIER DOMAIN-CONTAINING PROTEIN"/>
    <property type="match status" value="1"/>
</dbReference>
<keyword evidence="11" id="KW-1185">Reference proteome</keyword>
<comment type="caution">
    <text evidence="10">The sequence shown here is derived from an EMBL/GenBank/DDBJ whole genome shotgun (WGS) entry which is preliminary data.</text>
</comment>
<dbReference type="PROSITE" id="PS50075">
    <property type="entry name" value="CARRIER"/>
    <property type="match status" value="1"/>
</dbReference>
<accession>A0ABX0Q6N8</accession>
<evidence type="ECO:0000256" key="7">
    <source>
        <dbReference type="ARBA" id="ARBA00024328"/>
    </source>
</evidence>
<reference evidence="10 11" key="1">
    <citation type="journal article" date="2011" name="Curr. Microbiol.">
        <title>Luteibacter jiangsuensis sp. nov.: a methamidophos-degrading bacterium isolated from a methamidophos-manufacturing factory.</title>
        <authorList>
            <person name="Wang L."/>
            <person name="Wang G.L."/>
            <person name="Li S.P."/>
            <person name="Jiang J.D."/>
        </authorList>
    </citation>
    <scope>NUCLEOTIDE SEQUENCE [LARGE SCALE GENOMIC DNA]</scope>
    <source>
        <strain evidence="10 11">CGMCC 1.10133</strain>
    </source>
</reference>
<sequence length="94" mass="9869">MNVSPLADHVGEQIIAIVAQQTHVEPASLVPEATLKDLGISSLDAIELIFELEEHFDIHFPDEGANFESDSVGHLISAVQAALAARPDGTGAAV</sequence>
<dbReference type="PROSITE" id="PS00012">
    <property type="entry name" value="PHOSPHOPANTETHEINE"/>
    <property type="match status" value="1"/>
</dbReference>
<evidence type="ECO:0000256" key="5">
    <source>
        <dbReference type="ARBA" id="ARBA00023098"/>
    </source>
</evidence>
<comment type="pathway">
    <text evidence="7">Glycolipid biosynthesis; KDO(2)-lipid A biosynthesis.</text>
</comment>
<gene>
    <name evidence="10" type="ORF">HBF26_08160</name>
</gene>
<dbReference type="SUPFAM" id="SSF47336">
    <property type="entry name" value="ACP-like"/>
    <property type="match status" value="1"/>
</dbReference>
<dbReference type="InterPro" id="IPR006162">
    <property type="entry name" value="Ppantetheine_attach_site"/>
</dbReference>
<keyword evidence="5" id="KW-0443">Lipid metabolism</keyword>
<dbReference type="InterPro" id="IPR009081">
    <property type="entry name" value="PP-bd_ACP"/>
</dbReference>
<dbReference type="Gene3D" id="1.10.1200.10">
    <property type="entry name" value="ACP-like"/>
    <property type="match status" value="1"/>
</dbReference>
<dbReference type="RefSeq" id="WP_167124898.1">
    <property type="nucleotide sequence ID" value="NZ_JAAQQR010000003.1"/>
</dbReference>
<dbReference type="PANTHER" id="PTHR20863">
    <property type="entry name" value="ACYL CARRIER PROTEIN"/>
    <property type="match status" value="1"/>
</dbReference>